<sequence length="126" mass="14318">SVQTQVVLNVRTHSVQTQVVLNVKTHSDQTQVVLNVRTHHVLLTASPLWAFLWELVDNSTTPFDGTISYCVSFLPSIVPGWPCRTYISFFFLFYNLLILSVLHSTCVLYLAGLYVILYGWSVSCFM</sequence>
<reference evidence="2 3" key="1">
    <citation type="submission" date="2024-04" db="EMBL/GenBank/DDBJ databases">
        <authorList>
            <consortium name="Genoscope - CEA"/>
            <person name="William W."/>
        </authorList>
    </citation>
    <scope>NUCLEOTIDE SEQUENCE [LARGE SCALE GENOMIC DNA]</scope>
</reference>
<feature type="non-terminal residue" evidence="2">
    <location>
        <position position="1"/>
    </location>
</feature>
<dbReference type="AlphaFoldDB" id="A0AAV2ILW6"/>
<evidence type="ECO:0000313" key="2">
    <source>
        <dbReference type="EMBL" id="CAL1546697.1"/>
    </source>
</evidence>
<keyword evidence="3" id="KW-1185">Reference proteome</keyword>
<comment type="caution">
    <text evidence="2">The sequence shown here is derived from an EMBL/GenBank/DDBJ whole genome shotgun (WGS) entry which is preliminary data.</text>
</comment>
<gene>
    <name evidence="2" type="ORF">GSLYS_00020074001</name>
</gene>
<proteinExistence type="predicted"/>
<protein>
    <submittedName>
        <fullName evidence="2">Uncharacterized protein</fullName>
    </submittedName>
</protein>
<evidence type="ECO:0000313" key="3">
    <source>
        <dbReference type="Proteomes" id="UP001497497"/>
    </source>
</evidence>
<dbReference type="EMBL" id="CAXITT010000845">
    <property type="protein sequence ID" value="CAL1546697.1"/>
    <property type="molecule type" value="Genomic_DNA"/>
</dbReference>
<keyword evidence="1" id="KW-1133">Transmembrane helix</keyword>
<keyword evidence="1" id="KW-0812">Transmembrane</keyword>
<feature type="transmembrane region" description="Helical" evidence="1">
    <location>
        <begin position="92"/>
        <end position="120"/>
    </location>
</feature>
<name>A0AAV2ILW6_LYMST</name>
<keyword evidence="1" id="KW-0472">Membrane</keyword>
<organism evidence="2 3">
    <name type="scientific">Lymnaea stagnalis</name>
    <name type="common">Great pond snail</name>
    <name type="synonym">Helix stagnalis</name>
    <dbReference type="NCBI Taxonomy" id="6523"/>
    <lineage>
        <taxon>Eukaryota</taxon>
        <taxon>Metazoa</taxon>
        <taxon>Spiralia</taxon>
        <taxon>Lophotrochozoa</taxon>
        <taxon>Mollusca</taxon>
        <taxon>Gastropoda</taxon>
        <taxon>Heterobranchia</taxon>
        <taxon>Euthyneura</taxon>
        <taxon>Panpulmonata</taxon>
        <taxon>Hygrophila</taxon>
        <taxon>Lymnaeoidea</taxon>
        <taxon>Lymnaeidae</taxon>
        <taxon>Lymnaea</taxon>
    </lineage>
</organism>
<dbReference type="Proteomes" id="UP001497497">
    <property type="component" value="Unassembled WGS sequence"/>
</dbReference>
<accession>A0AAV2ILW6</accession>
<evidence type="ECO:0000256" key="1">
    <source>
        <dbReference type="SAM" id="Phobius"/>
    </source>
</evidence>